<feature type="region of interest" description="Disordered" evidence="1">
    <location>
        <begin position="57"/>
        <end position="92"/>
    </location>
</feature>
<evidence type="ECO:0008006" key="4">
    <source>
        <dbReference type="Google" id="ProtNLM"/>
    </source>
</evidence>
<sequence length="92" mass="9906">MQIVSWFDDPCDTALLDLIPYLKGLATAPSVITYLQTCPPPSSAAIAQPEPSSWLYAPSGMNGVYDDEDDEEDVSIDQEQASTQDQQQPGGA</sequence>
<organism evidence="2 3">
    <name type="scientific">Dibothriocephalus latus</name>
    <name type="common">Fish tapeworm</name>
    <name type="synonym">Diphyllobothrium latum</name>
    <dbReference type="NCBI Taxonomy" id="60516"/>
    <lineage>
        <taxon>Eukaryota</taxon>
        <taxon>Metazoa</taxon>
        <taxon>Spiralia</taxon>
        <taxon>Lophotrochozoa</taxon>
        <taxon>Platyhelminthes</taxon>
        <taxon>Cestoda</taxon>
        <taxon>Eucestoda</taxon>
        <taxon>Diphyllobothriidea</taxon>
        <taxon>Diphyllobothriidae</taxon>
        <taxon>Dibothriocephalus</taxon>
    </lineage>
</organism>
<proteinExistence type="predicted"/>
<evidence type="ECO:0000313" key="3">
    <source>
        <dbReference type="Proteomes" id="UP000281553"/>
    </source>
</evidence>
<dbReference type="EMBL" id="UYRU01094070">
    <property type="protein sequence ID" value="VDN38853.1"/>
    <property type="molecule type" value="Genomic_DNA"/>
</dbReference>
<feature type="non-terminal residue" evidence="2">
    <location>
        <position position="92"/>
    </location>
</feature>
<evidence type="ECO:0000256" key="1">
    <source>
        <dbReference type="SAM" id="MobiDB-lite"/>
    </source>
</evidence>
<gene>
    <name evidence="2" type="ORF">DILT_LOCUS17701</name>
</gene>
<reference evidence="2 3" key="1">
    <citation type="submission" date="2018-11" db="EMBL/GenBank/DDBJ databases">
        <authorList>
            <consortium name="Pathogen Informatics"/>
        </authorList>
    </citation>
    <scope>NUCLEOTIDE SEQUENCE [LARGE SCALE GENOMIC DNA]</scope>
</reference>
<dbReference type="OrthoDB" id="277011at2759"/>
<name>A0A3P7NP14_DIBLA</name>
<feature type="compositionally biased region" description="Low complexity" evidence="1">
    <location>
        <begin position="78"/>
        <end position="92"/>
    </location>
</feature>
<dbReference type="Proteomes" id="UP000281553">
    <property type="component" value="Unassembled WGS sequence"/>
</dbReference>
<feature type="compositionally biased region" description="Acidic residues" evidence="1">
    <location>
        <begin position="65"/>
        <end position="76"/>
    </location>
</feature>
<keyword evidence="3" id="KW-1185">Reference proteome</keyword>
<dbReference type="AlphaFoldDB" id="A0A3P7NP14"/>
<protein>
    <recommendedName>
        <fullName evidence="4">FCP1 homology domain-containing protein</fullName>
    </recommendedName>
</protein>
<accession>A0A3P7NP14</accession>
<evidence type="ECO:0000313" key="2">
    <source>
        <dbReference type="EMBL" id="VDN38853.1"/>
    </source>
</evidence>